<accession>A0A0J9UY16</accession>
<dbReference type="RefSeq" id="XP_018241833.1">
    <property type="nucleotide sequence ID" value="XM_018399398.1"/>
</dbReference>
<reference evidence="1" key="1">
    <citation type="submission" date="2007-04" db="EMBL/GenBank/DDBJ databases">
        <authorList>
            <consortium name="The Broad Institute Genome Sequencing Platform"/>
            <person name="Birren B."/>
            <person name="Lander E."/>
            <person name="Galagan J."/>
            <person name="Nusbaum C."/>
            <person name="Devon K."/>
            <person name="Ma L.-J."/>
            <person name="Jaffe D."/>
            <person name="Butler J."/>
            <person name="Alvarez P."/>
            <person name="Gnerre S."/>
            <person name="Grabherr M."/>
            <person name="Kleber M."/>
            <person name="Mauceli E."/>
            <person name="Brockman W."/>
            <person name="MacCallum I.A."/>
            <person name="Young S."/>
            <person name="LaButti K."/>
            <person name="DeCaprio D."/>
            <person name="Crawford M."/>
            <person name="Koehrsen M."/>
            <person name="Engels R."/>
            <person name="Montgomery P."/>
            <person name="Pearson M."/>
            <person name="Howarth C."/>
            <person name="Larson L."/>
            <person name="White J."/>
            <person name="O'Leary S."/>
            <person name="Kodira C."/>
            <person name="Zeng Q."/>
            <person name="Yandava C."/>
            <person name="Alvarado L."/>
            <person name="Kistler C."/>
            <person name="Shim W.-B."/>
            <person name="Kang S."/>
            <person name="Woloshuk C."/>
        </authorList>
    </citation>
    <scope>NUCLEOTIDE SEQUENCE</scope>
    <source>
        <strain evidence="1">4287</strain>
    </source>
</reference>
<dbReference type="EMBL" id="DS231701">
    <property type="protein sequence ID" value="KNB03788.1"/>
    <property type="molecule type" value="Genomic_DNA"/>
</dbReference>
<reference evidence="1" key="2">
    <citation type="journal article" date="2010" name="Nature">
        <title>Comparative genomics reveals mobile pathogenicity chromosomes in Fusarium.</title>
        <authorList>
            <person name="Ma L.J."/>
            <person name="van der Does H.C."/>
            <person name="Borkovich K.A."/>
            <person name="Coleman J.J."/>
            <person name="Daboussi M.J."/>
            <person name="Di Pietro A."/>
            <person name="Dufresne M."/>
            <person name="Freitag M."/>
            <person name="Grabherr M."/>
            <person name="Henrissat B."/>
            <person name="Houterman P.M."/>
            <person name="Kang S."/>
            <person name="Shim W.B."/>
            <person name="Woloshuk C."/>
            <person name="Xie X."/>
            <person name="Xu J.R."/>
            <person name="Antoniw J."/>
            <person name="Baker S.E."/>
            <person name="Bluhm B.H."/>
            <person name="Breakspear A."/>
            <person name="Brown D.W."/>
            <person name="Butchko R.A."/>
            <person name="Chapman S."/>
            <person name="Coulson R."/>
            <person name="Coutinho P.M."/>
            <person name="Danchin E.G."/>
            <person name="Diener A."/>
            <person name="Gale L.R."/>
            <person name="Gardiner D.M."/>
            <person name="Goff S."/>
            <person name="Hammond-Kosack K.E."/>
            <person name="Hilburn K."/>
            <person name="Hua-Van A."/>
            <person name="Jonkers W."/>
            <person name="Kazan K."/>
            <person name="Kodira C.D."/>
            <person name="Koehrsen M."/>
            <person name="Kumar L."/>
            <person name="Lee Y.H."/>
            <person name="Li L."/>
            <person name="Manners J.M."/>
            <person name="Miranda-Saavedra D."/>
            <person name="Mukherjee M."/>
            <person name="Park G."/>
            <person name="Park J."/>
            <person name="Park S.Y."/>
            <person name="Proctor R.H."/>
            <person name="Regev A."/>
            <person name="Ruiz-Roldan M.C."/>
            <person name="Sain D."/>
            <person name="Sakthikumar S."/>
            <person name="Sykes S."/>
            <person name="Schwartz D.C."/>
            <person name="Turgeon B.G."/>
            <person name="Wapinski I."/>
            <person name="Yoder O."/>
            <person name="Young S."/>
            <person name="Zeng Q."/>
            <person name="Zhou S."/>
            <person name="Galagan J."/>
            <person name="Cuomo C.A."/>
            <person name="Kistler H.C."/>
            <person name="Rep M."/>
        </authorList>
    </citation>
    <scope>NUCLEOTIDE SEQUENCE [LARGE SCALE GENOMIC DNA]</scope>
    <source>
        <strain evidence="1">4287</strain>
    </source>
</reference>
<dbReference type="VEuPathDB" id="FungiDB:FOXG_19200"/>
<dbReference type="GeneID" id="28959906"/>
<protein>
    <submittedName>
        <fullName evidence="1">Uncharacterized protein</fullName>
    </submittedName>
</protein>
<dbReference type="AlphaFoldDB" id="A0A0J9UY16"/>
<proteinExistence type="predicted"/>
<gene>
    <name evidence="1" type="ORF">FOXG_19200</name>
</gene>
<sequence>MSSRDLHLLKEAFIDVMIEKRSERIRAKLNACLSHPSRWLVEPQSVGAVDPQPETIDVSKIGDNLVQFLRKSKGCGG</sequence>
<evidence type="ECO:0000313" key="1">
    <source>
        <dbReference type="EMBL" id="KNB03788.1"/>
    </source>
</evidence>
<dbReference type="KEGG" id="fox:FOXG_19200"/>
<evidence type="ECO:0000313" key="2">
    <source>
        <dbReference type="Proteomes" id="UP000009097"/>
    </source>
</evidence>
<name>A0A0J9UY16_FUSO4</name>
<organism evidence="1 2">
    <name type="scientific">Fusarium oxysporum f. sp. lycopersici (strain 4287 / CBS 123668 / FGSC 9935 / NRRL 34936)</name>
    <name type="common">Fusarium vascular wilt of tomato</name>
    <dbReference type="NCBI Taxonomy" id="426428"/>
    <lineage>
        <taxon>Eukaryota</taxon>
        <taxon>Fungi</taxon>
        <taxon>Dikarya</taxon>
        <taxon>Ascomycota</taxon>
        <taxon>Pezizomycotina</taxon>
        <taxon>Sordariomycetes</taxon>
        <taxon>Hypocreomycetidae</taxon>
        <taxon>Hypocreales</taxon>
        <taxon>Nectriaceae</taxon>
        <taxon>Fusarium</taxon>
        <taxon>Fusarium oxysporum species complex</taxon>
    </lineage>
</organism>
<dbReference type="Proteomes" id="UP000009097">
    <property type="component" value="Unassembled WGS sequence"/>
</dbReference>